<feature type="compositionally biased region" description="Low complexity" evidence="1">
    <location>
        <begin position="84"/>
        <end position="93"/>
    </location>
</feature>
<evidence type="ECO:0000313" key="4">
    <source>
        <dbReference type="Proteomes" id="UP001560019"/>
    </source>
</evidence>
<gene>
    <name evidence="3" type="ORF">Ga0609869_001537</name>
</gene>
<accession>A0ABV3XSL4</accession>
<comment type="caution">
    <text evidence="3">The sequence shown here is derived from an EMBL/GenBank/DDBJ whole genome shotgun (WGS) entry which is preliminary data.</text>
</comment>
<feature type="compositionally biased region" description="Basic residues" evidence="1">
    <location>
        <begin position="71"/>
        <end position="83"/>
    </location>
</feature>
<dbReference type="EMBL" id="JBEHHI010000001">
    <property type="protein sequence ID" value="MEX5728184.1"/>
    <property type="molecule type" value="Genomic_DNA"/>
</dbReference>
<dbReference type="InterPro" id="IPR028202">
    <property type="entry name" value="Reductase_C"/>
</dbReference>
<proteinExistence type="predicted"/>
<name>A0ABV3XSL4_9RHOB</name>
<feature type="region of interest" description="Disordered" evidence="1">
    <location>
        <begin position="71"/>
        <end position="93"/>
    </location>
</feature>
<keyword evidence="4" id="KW-1185">Reference proteome</keyword>
<protein>
    <recommendedName>
        <fullName evidence="2">Reductase C-terminal domain-containing protein</fullName>
    </recommendedName>
</protein>
<dbReference type="InterPro" id="IPR016156">
    <property type="entry name" value="FAD/NAD-linked_Rdtase_dimer_sf"/>
</dbReference>
<evidence type="ECO:0000256" key="1">
    <source>
        <dbReference type="SAM" id="MobiDB-lite"/>
    </source>
</evidence>
<feature type="domain" description="Reductase C-terminal" evidence="2">
    <location>
        <begin position="14"/>
        <end position="82"/>
    </location>
</feature>
<reference evidence="3 4" key="1">
    <citation type="submission" date="2024-06" db="EMBL/GenBank/DDBJ databases">
        <title>Genome of Rhodovulum iodosum, a marine photoferrotroph.</title>
        <authorList>
            <person name="Bianchini G."/>
            <person name="Nikeleit V."/>
            <person name="Kappler A."/>
            <person name="Bryce C."/>
            <person name="Sanchez-Baracaldo P."/>
        </authorList>
    </citation>
    <scope>NUCLEOTIDE SEQUENCE [LARGE SCALE GENOMIC DNA]</scope>
    <source>
        <strain evidence="3 4">UT/N1</strain>
    </source>
</reference>
<dbReference type="Pfam" id="PF14759">
    <property type="entry name" value="Reductase_C"/>
    <property type="match status" value="1"/>
</dbReference>
<evidence type="ECO:0000259" key="2">
    <source>
        <dbReference type="Pfam" id="PF14759"/>
    </source>
</evidence>
<organism evidence="3 4">
    <name type="scientific">Rhodovulum iodosum</name>
    <dbReference type="NCBI Taxonomy" id="68291"/>
    <lineage>
        <taxon>Bacteria</taxon>
        <taxon>Pseudomonadati</taxon>
        <taxon>Pseudomonadota</taxon>
        <taxon>Alphaproteobacteria</taxon>
        <taxon>Rhodobacterales</taxon>
        <taxon>Paracoccaceae</taxon>
        <taxon>Rhodovulum</taxon>
    </lineage>
</organism>
<evidence type="ECO:0000313" key="3">
    <source>
        <dbReference type="EMBL" id="MEX5728184.1"/>
    </source>
</evidence>
<dbReference type="Proteomes" id="UP001560019">
    <property type="component" value="Unassembled WGS sequence"/>
</dbReference>
<sequence length="93" mass="10167">MLGGAAPYAAKPSFWSDQNDVKLQIAGLNAGCTQAVGRDGEKGRSHGYFAGPQLLAVDAMNDPRADMVGKRMMRPAFRPRPRRWPTTAPAWPR</sequence>
<dbReference type="SUPFAM" id="SSF55424">
    <property type="entry name" value="FAD/NAD-linked reductases, dimerisation (C-terminal) domain"/>
    <property type="match status" value="1"/>
</dbReference>
<dbReference type="Gene3D" id="3.30.390.30">
    <property type="match status" value="1"/>
</dbReference>